<dbReference type="GO" id="GO:0016627">
    <property type="term" value="F:oxidoreductase activity, acting on the CH-CH group of donors"/>
    <property type="evidence" value="ECO:0007669"/>
    <property type="project" value="TreeGrafter"/>
</dbReference>
<sequence>MSLNEIELGYLGVHPRGHLATVSPNGTPQVKPVGFEYNAEFGTIDIAGYEMAASAKYRNIAEHPSVAFMVEDAIGVGAQGMRFLEIRGLAEPAVTEAADAHLSPHIIRIRPQRIVGWNVDPQRPGTYRRTL</sequence>
<reference evidence="3" key="1">
    <citation type="submission" date="2020-11" db="EMBL/GenBank/DDBJ databases">
        <title>Nocardia NEAU-351.nov., a novel actinomycete isolated from the cow dung.</title>
        <authorList>
            <person name="Zhang X."/>
        </authorList>
    </citation>
    <scope>NUCLEOTIDE SEQUENCE</scope>
    <source>
        <strain evidence="3">NEAU-351</strain>
    </source>
</reference>
<name>A0A931N2A8_9NOCA</name>
<organism evidence="3 4">
    <name type="scientific">Nocardia bovistercoris</name>
    <dbReference type="NCBI Taxonomy" id="2785916"/>
    <lineage>
        <taxon>Bacteria</taxon>
        <taxon>Bacillati</taxon>
        <taxon>Actinomycetota</taxon>
        <taxon>Actinomycetes</taxon>
        <taxon>Mycobacteriales</taxon>
        <taxon>Nocardiaceae</taxon>
        <taxon>Nocardia</taxon>
    </lineage>
</organism>
<keyword evidence="4" id="KW-1185">Reference proteome</keyword>
<keyword evidence="1 3" id="KW-0560">Oxidoreductase</keyword>
<dbReference type="GO" id="GO:0070967">
    <property type="term" value="F:coenzyme F420 binding"/>
    <property type="evidence" value="ECO:0007669"/>
    <property type="project" value="TreeGrafter"/>
</dbReference>
<dbReference type="GO" id="GO:0005829">
    <property type="term" value="C:cytosol"/>
    <property type="evidence" value="ECO:0007669"/>
    <property type="project" value="TreeGrafter"/>
</dbReference>
<dbReference type="Pfam" id="PF01243">
    <property type="entry name" value="PNPOx_N"/>
    <property type="match status" value="1"/>
</dbReference>
<dbReference type="InterPro" id="IPR024031">
    <property type="entry name" value="MSMEG_5819/OxyR"/>
</dbReference>
<comment type="caution">
    <text evidence="3">The sequence shown here is derived from an EMBL/GenBank/DDBJ whole genome shotgun (WGS) entry which is preliminary data.</text>
</comment>
<dbReference type="AlphaFoldDB" id="A0A931N2A8"/>
<accession>A0A931N2A8</accession>
<dbReference type="InterPro" id="IPR011576">
    <property type="entry name" value="Pyridox_Oxase_N"/>
</dbReference>
<dbReference type="InterPro" id="IPR012349">
    <property type="entry name" value="Split_barrel_FMN-bd"/>
</dbReference>
<dbReference type="RefSeq" id="WP_196151612.1">
    <property type="nucleotide sequence ID" value="NZ_JADMLG010000010.1"/>
</dbReference>
<protein>
    <submittedName>
        <fullName evidence="3">PPOX class F420-dependent oxidoreductase</fullName>
        <ecNumber evidence="3">1.-.-.-</ecNumber>
    </submittedName>
</protein>
<dbReference type="EMBL" id="JADMLG010000010">
    <property type="protein sequence ID" value="MBH0779300.1"/>
    <property type="molecule type" value="Genomic_DNA"/>
</dbReference>
<evidence type="ECO:0000313" key="4">
    <source>
        <dbReference type="Proteomes" id="UP000655751"/>
    </source>
</evidence>
<dbReference type="EC" id="1.-.-.-" evidence="3"/>
<dbReference type="Gene3D" id="2.30.110.10">
    <property type="entry name" value="Electron Transport, Fmn-binding Protein, Chain A"/>
    <property type="match status" value="1"/>
</dbReference>
<proteinExistence type="predicted"/>
<gene>
    <name evidence="3" type="ORF">IT779_23810</name>
</gene>
<feature type="domain" description="Pyridoxamine 5'-phosphate oxidase N-terminal" evidence="2">
    <location>
        <begin position="15"/>
        <end position="102"/>
    </location>
</feature>
<dbReference type="PANTHER" id="PTHR35176">
    <property type="entry name" value="HEME OXYGENASE HI_0854-RELATED"/>
    <property type="match status" value="1"/>
</dbReference>
<evidence type="ECO:0000259" key="2">
    <source>
        <dbReference type="Pfam" id="PF01243"/>
    </source>
</evidence>
<evidence type="ECO:0000313" key="3">
    <source>
        <dbReference type="EMBL" id="MBH0779300.1"/>
    </source>
</evidence>
<dbReference type="PANTHER" id="PTHR35176:SF6">
    <property type="entry name" value="HEME OXYGENASE HI_0854-RELATED"/>
    <property type="match status" value="1"/>
</dbReference>
<dbReference type="Proteomes" id="UP000655751">
    <property type="component" value="Unassembled WGS sequence"/>
</dbReference>
<evidence type="ECO:0000256" key="1">
    <source>
        <dbReference type="ARBA" id="ARBA00023002"/>
    </source>
</evidence>
<dbReference type="SUPFAM" id="SSF50475">
    <property type="entry name" value="FMN-binding split barrel"/>
    <property type="match status" value="1"/>
</dbReference>
<dbReference type="InterPro" id="IPR052019">
    <property type="entry name" value="F420H2_bilvrd_red/Heme_oxyg"/>
</dbReference>
<dbReference type="NCBIfam" id="TIGR04023">
    <property type="entry name" value="PPOX_MSMEG_5819"/>
    <property type="match status" value="1"/>
</dbReference>